<organism evidence="1 2">
    <name type="scientific">Dehalococcoides mccartyi (strain ATCC BAA-2266 / KCTC 15142 / 195)</name>
    <name type="common">Dehalococcoides ethenogenes (strain 195)</name>
    <dbReference type="NCBI Taxonomy" id="243164"/>
    <lineage>
        <taxon>Bacteria</taxon>
        <taxon>Bacillati</taxon>
        <taxon>Chloroflexota</taxon>
        <taxon>Dehalococcoidia</taxon>
        <taxon>Dehalococcoidales</taxon>
        <taxon>Dehalococcoidaceae</taxon>
        <taxon>Dehalococcoides</taxon>
    </lineage>
</organism>
<reference evidence="1 2" key="1">
    <citation type="journal article" date="2005" name="Science">
        <title>Genome sequence of the PCE-dechlorinating bacterium Dehalococcoides ethenogenes.</title>
        <authorList>
            <person name="Seshadri R."/>
            <person name="Adrian L."/>
            <person name="Fouts D.E."/>
            <person name="Eisen J.A."/>
            <person name="Phillippy A.M."/>
            <person name="Methe B.A."/>
            <person name="Ward N.L."/>
            <person name="Nelson W.C."/>
            <person name="Deboy R.T."/>
            <person name="Khouri H.M."/>
            <person name="Kolonay J.F."/>
            <person name="Dodson R.J."/>
            <person name="Daugherty S.C."/>
            <person name="Brinkac L.M."/>
            <person name="Sullivan S.A."/>
            <person name="Madupu R."/>
            <person name="Nelson K.E."/>
            <person name="Kang K.H."/>
            <person name="Impraim M."/>
            <person name="Tran K."/>
            <person name="Robinson J.M."/>
            <person name="Forberger H.A."/>
            <person name="Fraser C.M."/>
            <person name="Zinder S.H."/>
            <person name="Heidelberg J.F."/>
        </authorList>
    </citation>
    <scope>NUCLEOTIDE SEQUENCE [LARGE SCALE GENOMIC DNA]</scope>
    <source>
        <strain evidence="2">ATCC BAA-2266 / KCTC 15142 / 195</strain>
    </source>
</reference>
<accession>Q3Z9P2</accession>
<protein>
    <submittedName>
        <fullName evidence="1">Uncharacterized protein</fullName>
    </submittedName>
</protein>
<dbReference type="KEGG" id="det:DET0309"/>
<evidence type="ECO:0000313" key="1">
    <source>
        <dbReference type="EMBL" id="AAW40358.1"/>
    </source>
</evidence>
<dbReference type="EMBL" id="CP000027">
    <property type="protein sequence ID" value="AAW40358.1"/>
    <property type="molecule type" value="Genomic_DNA"/>
</dbReference>
<evidence type="ECO:0000313" key="2">
    <source>
        <dbReference type="Proteomes" id="UP000008289"/>
    </source>
</evidence>
<dbReference type="InParanoid" id="Q3Z9P2"/>
<name>Q3Z9P2_DEHM1</name>
<proteinExistence type="predicted"/>
<dbReference type="HOGENOM" id="CLU_3403125_0_0_0"/>
<keyword evidence="2" id="KW-1185">Reference proteome</keyword>
<sequence>MQNIIAGLYPVLCLNKITGIDRQNHQKGNH</sequence>
<dbReference type="Proteomes" id="UP000008289">
    <property type="component" value="Chromosome"/>
</dbReference>
<dbReference type="AlphaFoldDB" id="Q3Z9P2"/>
<gene>
    <name evidence="1" type="ordered locus">DET0309</name>
</gene>